<dbReference type="PROSITE" id="PS50887">
    <property type="entry name" value="GGDEF"/>
    <property type="match status" value="1"/>
</dbReference>
<dbReference type="SUPFAM" id="SSF55073">
    <property type="entry name" value="Nucleotide cyclase"/>
    <property type="match status" value="1"/>
</dbReference>
<dbReference type="GO" id="GO:0043709">
    <property type="term" value="P:cell adhesion involved in single-species biofilm formation"/>
    <property type="evidence" value="ECO:0007669"/>
    <property type="project" value="TreeGrafter"/>
</dbReference>
<evidence type="ECO:0000256" key="3">
    <source>
        <dbReference type="SAM" id="Phobius"/>
    </source>
</evidence>
<keyword evidence="5" id="KW-0808">Transferase</keyword>
<feature type="domain" description="GGDEF" evidence="4">
    <location>
        <begin position="233"/>
        <end position="361"/>
    </location>
</feature>
<feature type="transmembrane region" description="Helical" evidence="3">
    <location>
        <begin position="56"/>
        <end position="76"/>
    </location>
</feature>
<evidence type="ECO:0000256" key="1">
    <source>
        <dbReference type="ARBA" id="ARBA00012528"/>
    </source>
</evidence>
<dbReference type="PANTHER" id="PTHR45138:SF9">
    <property type="entry name" value="DIGUANYLATE CYCLASE DGCM-RELATED"/>
    <property type="match status" value="1"/>
</dbReference>
<name>A0AAW7Y3N3_9GAMM</name>
<sequence length="361" mass="41169">MQNIAFTGKGKVYFEEQQQQQLEKGIRLLVGASAFLVFLMAVELMTSDYSLYVTKFYFFMLVVMTLLSSVVFWWLAGKAYSHEKWKPLSLLFAGLFSIFWAVLSLVLDHPSHLQTVFLYGEIYILVSVVAFFGYRPALLLAATPIVCSFLIASPSLTPTLTFAYASKLLLALGISEYLNHSFRDVVFLHLDSRNLKHQLKSVGLIDPVTHLHNNKHFNIELDREVMSSRRSKLPLSVLIINIQPIRLYTFTCGHEACEDLLRIVSKALEHGVYRPRDFIARISVDEFALILPETDEEGAAIVAKRLESNIHRSCDLWIERDLNEALLMKSAIVKLMPNMTTKTMLKRIKRVAAKINSYDTE</sequence>
<reference evidence="5" key="1">
    <citation type="submission" date="2023-07" db="EMBL/GenBank/DDBJ databases">
        <title>Genome content predicts the carbon catabolic preferences of heterotrophic bacteria.</title>
        <authorList>
            <person name="Gralka M."/>
        </authorList>
    </citation>
    <scope>NUCLEOTIDE SEQUENCE</scope>
    <source>
        <strain evidence="5">G2M05</strain>
    </source>
</reference>
<dbReference type="Gene3D" id="3.30.70.270">
    <property type="match status" value="1"/>
</dbReference>
<keyword evidence="3" id="KW-0472">Membrane</keyword>
<dbReference type="GO" id="GO:1902201">
    <property type="term" value="P:negative regulation of bacterial-type flagellum-dependent cell motility"/>
    <property type="evidence" value="ECO:0007669"/>
    <property type="project" value="TreeGrafter"/>
</dbReference>
<dbReference type="RefSeq" id="WP_303499474.1">
    <property type="nucleotide sequence ID" value="NZ_JAUOPU010000009.1"/>
</dbReference>
<evidence type="ECO:0000259" key="4">
    <source>
        <dbReference type="PROSITE" id="PS50887"/>
    </source>
</evidence>
<dbReference type="Proteomes" id="UP001170624">
    <property type="component" value="Unassembled WGS sequence"/>
</dbReference>
<dbReference type="EC" id="2.7.7.65" evidence="1"/>
<dbReference type="InterPro" id="IPR043128">
    <property type="entry name" value="Rev_trsase/Diguanyl_cyclase"/>
</dbReference>
<dbReference type="AlphaFoldDB" id="A0AAW7Y3N3"/>
<evidence type="ECO:0000313" key="6">
    <source>
        <dbReference type="Proteomes" id="UP001170624"/>
    </source>
</evidence>
<evidence type="ECO:0000256" key="2">
    <source>
        <dbReference type="ARBA" id="ARBA00034247"/>
    </source>
</evidence>
<feature type="transmembrane region" description="Helical" evidence="3">
    <location>
        <begin position="26"/>
        <end position="44"/>
    </location>
</feature>
<organism evidence="5 6">
    <name type="scientific">Photobacterium sanguinicancri</name>
    <dbReference type="NCBI Taxonomy" id="875932"/>
    <lineage>
        <taxon>Bacteria</taxon>
        <taxon>Pseudomonadati</taxon>
        <taxon>Pseudomonadota</taxon>
        <taxon>Gammaproteobacteria</taxon>
        <taxon>Vibrionales</taxon>
        <taxon>Vibrionaceae</taxon>
        <taxon>Photobacterium</taxon>
    </lineage>
</organism>
<dbReference type="GO" id="GO:0005886">
    <property type="term" value="C:plasma membrane"/>
    <property type="evidence" value="ECO:0007669"/>
    <property type="project" value="TreeGrafter"/>
</dbReference>
<dbReference type="SMART" id="SM00267">
    <property type="entry name" value="GGDEF"/>
    <property type="match status" value="1"/>
</dbReference>
<comment type="caution">
    <text evidence="5">The sequence shown here is derived from an EMBL/GenBank/DDBJ whole genome shotgun (WGS) entry which is preliminary data.</text>
</comment>
<dbReference type="Pfam" id="PF00990">
    <property type="entry name" value="GGDEF"/>
    <property type="match status" value="1"/>
</dbReference>
<dbReference type="InterPro" id="IPR000160">
    <property type="entry name" value="GGDEF_dom"/>
</dbReference>
<feature type="transmembrane region" description="Helical" evidence="3">
    <location>
        <begin position="88"/>
        <end position="107"/>
    </location>
</feature>
<accession>A0AAW7Y3N3</accession>
<evidence type="ECO:0000313" key="5">
    <source>
        <dbReference type="EMBL" id="MDO6542967.1"/>
    </source>
</evidence>
<proteinExistence type="predicted"/>
<protein>
    <recommendedName>
        <fullName evidence="1">diguanylate cyclase</fullName>
        <ecNumber evidence="1">2.7.7.65</ecNumber>
    </recommendedName>
</protein>
<dbReference type="CDD" id="cd01949">
    <property type="entry name" value="GGDEF"/>
    <property type="match status" value="1"/>
</dbReference>
<feature type="transmembrane region" description="Helical" evidence="3">
    <location>
        <begin position="113"/>
        <end position="132"/>
    </location>
</feature>
<dbReference type="EMBL" id="JAUOPU010000009">
    <property type="protein sequence ID" value="MDO6542967.1"/>
    <property type="molecule type" value="Genomic_DNA"/>
</dbReference>
<dbReference type="InterPro" id="IPR050469">
    <property type="entry name" value="Diguanylate_Cyclase"/>
</dbReference>
<keyword evidence="3" id="KW-1133">Transmembrane helix</keyword>
<comment type="catalytic activity">
    <reaction evidence="2">
        <text>2 GTP = 3',3'-c-di-GMP + 2 diphosphate</text>
        <dbReference type="Rhea" id="RHEA:24898"/>
        <dbReference type="ChEBI" id="CHEBI:33019"/>
        <dbReference type="ChEBI" id="CHEBI:37565"/>
        <dbReference type="ChEBI" id="CHEBI:58805"/>
        <dbReference type="EC" id="2.7.7.65"/>
    </reaction>
</comment>
<dbReference type="PANTHER" id="PTHR45138">
    <property type="entry name" value="REGULATORY COMPONENTS OF SENSORY TRANSDUCTION SYSTEM"/>
    <property type="match status" value="1"/>
</dbReference>
<dbReference type="GO" id="GO:0052621">
    <property type="term" value="F:diguanylate cyclase activity"/>
    <property type="evidence" value="ECO:0007669"/>
    <property type="project" value="UniProtKB-EC"/>
</dbReference>
<dbReference type="NCBIfam" id="TIGR00254">
    <property type="entry name" value="GGDEF"/>
    <property type="match status" value="1"/>
</dbReference>
<dbReference type="InterPro" id="IPR029787">
    <property type="entry name" value="Nucleotide_cyclase"/>
</dbReference>
<keyword evidence="5" id="KW-0548">Nucleotidyltransferase</keyword>
<gene>
    <name evidence="5" type="ORF">Q4568_10505</name>
</gene>
<keyword evidence="3" id="KW-0812">Transmembrane</keyword>